<accession>A0A518G0V7</accession>
<organism evidence="1 2">
    <name type="scientific">Aureliella helgolandensis</name>
    <dbReference type="NCBI Taxonomy" id="2527968"/>
    <lineage>
        <taxon>Bacteria</taxon>
        <taxon>Pseudomonadati</taxon>
        <taxon>Planctomycetota</taxon>
        <taxon>Planctomycetia</taxon>
        <taxon>Pirellulales</taxon>
        <taxon>Pirellulaceae</taxon>
        <taxon>Aureliella</taxon>
    </lineage>
</organism>
<dbReference type="RefSeq" id="WP_231691035.1">
    <property type="nucleotide sequence ID" value="NZ_CP036298.1"/>
</dbReference>
<dbReference type="KEGG" id="ahel:Q31a_05220"/>
<evidence type="ECO:0000313" key="2">
    <source>
        <dbReference type="Proteomes" id="UP000318017"/>
    </source>
</evidence>
<reference evidence="1 2" key="1">
    <citation type="submission" date="2019-02" db="EMBL/GenBank/DDBJ databases">
        <title>Deep-cultivation of Planctomycetes and their phenomic and genomic characterization uncovers novel biology.</title>
        <authorList>
            <person name="Wiegand S."/>
            <person name="Jogler M."/>
            <person name="Boedeker C."/>
            <person name="Pinto D."/>
            <person name="Vollmers J."/>
            <person name="Rivas-Marin E."/>
            <person name="Kohn T."/>
            <person name="Peeters S.H."/>
            <person name="Heuer A."/>
            <person name="Rast P."/>
            <person name="Oberbeckmann S."/>
            <person name="Bunk B."/>
            <person name="Jeske O."/>
            <person name="Meyerdierks A."/>
            <person name="Storesund J.E."/>
            <person name="Kallscheuer N."/>
            <person name="Luecker S."/>
            <person name="Lage O.M."/>
            <person name="Pohl T."/>
            <person name="Merkel B.J."/>
            <person name="Hornburger P."/>
            <person name="Mueller R.-W."/>
            <person name="Bruemmer F."/>
            <person name="Labrenz M."/>
            <person name="Spormann A.M."/>
            <person name="Op den Camp H."/>
            <person name="Overmann J."/>
            <person name="Amann R."/>
            <person name="Jetten M.S.M."/>
            <person name="Mascher T."/>
            <person name="Medema M.H."/>
            <person name="Devos D.P."/>
            <person name="Kaster A.-K."/>
            <person name="Ovreas L."/>
            <person name="Rohde M."/>
            <person name="Galperin M.Y."/>
            <person name="Jogler C."/>
        </authorList>
    </citation>
    <scope>NUCLEOTIDE SEQUENCE [LARGE SCALE GENOMIC DNA]</scope>
    <source>
        <strain evidence="1 2">Q31a</strain>
    </source>
</reference>
<dbReference type="Proteomes" id="UP000318017">
    <property type="component" value="Chromosome"/>
</dbReference>
<name>A0A518G0V7_9BACT</name>
<protein>
    <submittedName>
        <fullName evidence="1">Uncharacterized protein</fullName>
    </submittedName>
</protein>
<evidence type="ECO:0000313" key="1">
    <source>
        <dbReference type="EMBL" id="QDV22238.1"/>
    </source>
</evidence>
<dbReference type="AlphaFoldDB" id="A0A518G0V7"/>
<gene>
    <name evidence="1" type="ORF">Q31a_05220</name>
</gene>
<proteinExistence type="predicted"/>
<keyword evidence="2" id="KW-1185">Reference proteome</keyword>
<sequence>MTESANTTMHRSGRSAALGVRDFFGGHSVMVAVIAEMENSRGVGKRWNAVRSLR</sequence>
<dbReference type="EMBL" id="CP036298">
    <property type="protein sequence ID" value="QDV22238.1"/>
    <property type="molecule type" value="Genomic_DNA"/>
</dbReference>